<dbReference type="AlphaFoldDB" id="A0A2U2DXX8"/>
<gene>
    <name evidence="1" type="ORF">DEM27_03045</name>
</gene>
<dbReference type="EMBL" id="QFBC01000001">
    <property type="protein sequence ID" value="PWE58171.1"/>
    <property type="molecule type" value="Genomic_DNA"/>
</dbReference>
<comment type="caution">
    <text evidence="1">The sequence shown here is derived from an EMBL/GenBank/DDBJ whole genome shotgun (WGS) entry which is preliminary data.</text>
</comment>
<protein>
    <submittedName>
        <fullName evidence="1">Uncharacterized protein</fullName>
    </submittedName>
</protein>
<evidence type="ECO:0000313" key="1">
    <source>
        <dbReference type="EMBL" id="PWE58171.1"/>
    </source>
</evidence>
<dbReference type="Proteomes" id="UP000245252">
    <property type="component" value="Unassembled WGS sequence"/>
</dbReference>
<sequence>MKGDIEMNAIVRNTSRTSMINKFAELEKERIEWESNEQKAAHERLYQIIARTYKLYDGATLADIKAVAAKGKIKVTKATTGALLAAKLVFGNEDTKRNSAISKVLKAAKAQKLTAEEVPDWIKKNGGIERIRLNKQRAKNISKAQNGRSIARSETAVKYTISAEMNFEIPLDDEGFSVLLCRKNPERGHDVFYALNDKSAELGSNCHQTLCH</sequence>
<keyword evidence="2" id="KW-1185">Reference proteome</keyword>
<evidence type="ECO:0000313" key="2">
    <source>
        <dbReference type="Proteomes" id="UP000245252"/>
    </source>
</evidence>
<name>A0A2U2DXX8_9HYPH</name>
<organism evidence="1 2">
    <name type="scientific">Metarhizobium album</name>
    <dbReference type="NCBI Taxonomy" id="2182425"/>
    <lineage>
        <taxon>Bacteria</taxon>
        <taxon>Pseudomonadati</taxon>
        <taxon>Pseudomonadota</taxon>
        <taxon>Alphaproteobacteria</taxon>
        <taxon>Hyphomicrobiales</taxon>
        <taxon>Rhizobiaceae</taxon>
        <taxon>Metarhizobium</taxon>
    </lineage>
</organism>
<accession>A0A2U2DXX8</accession>
<reference evidence="1 2" key="1">
    <citation type="submission" date="2018-05" db="EMBL/GenBank/DDBJ databases">
        <title>The draft genome of strain NS-104.</title>
        <authorList>
            <person name="Hang P."/>
            <person name="Jiang J."/>
        </authorList>
    </citation>
    <scope>NUCLEOTIDE SEQUENCE [LARGE SCALE GENOMIC DNA]</scope>
    <source>
        <strain evidence="1 2">NS-104</strain>
    </source>
</reference>
<proteinExistence type="predicted"/>